<reference evidence="2" key="1">
    <citation type="journal article" date="2022" name="ISME J.">
        <title>Identification of active gaseous-alkane degraders at natural gas seeps.</title>
        <authorList>
            <person name="Farhan Ul Haque M."/>
            <person name="Hernandez M."/>
            <person name="Crombie A.T."/>
            <person name="Murrell J.C."/>
        </authorList>
    </citation>
    <scope>NUCLEOTIDE SEQUENCE</scope>
    <source>
        <strain evidence="2">PC2</strain>
    </source>
</reference>
<keyword evidence="3" id="KW-1185">Reference proteome</keyword>
<evidence type="ECO:0000256" key="1">
    <source>
        <dbReference type="SAM" id="SignalP"/>
    </source>
</evidence>
<accession>A0ABS9Z5U8</accession>
<comment type="caution">
    <text evidence="2">The sequence shown here is derived from an EMBL/GenBank/DDBJ whole genome shotgun (WGS) entry which is preliminary data.</text>
</comment>
<dbReference type="EMBL" id="JAIVFP010000001">
    <property type="protein sequence ID" value="MCI4682755.1"/>
    <property type="molecule type" value="Genomic_DNA"/>
</dbReference>
<keyword evidence="1" id="KW-0732">Signal</keyword>
<dbReference type="RefSeq" id="WP_243066751.1">
    <property type="nucleotide sequence ID" value="NZ_JAIVFK010000042.1"/>
</dbReference>
<sequence length="131" mass="14736">MQIKRWRRNPGGAGNMTRRMKTSLFLAIAIAMTSASPAPALATEGCRIGDICVMRSPLFGCKDASLIKRWIDLYVDQDRETAEKFIDDQVAAGQCARFRTGDKLRLVRYLGLRRLVVSRPGESQTFIMLLK</sequence>
<proteinExistence type="predicted"/>
<feature type="chain" id="PRO_5046662371" evidence="1">
    <location>
        <begin position="43"/>
        <end position="131"/>
    </location>
</feature>
<feature type="signal peptide" evidence="1">
    <location>
        <begin position="1"/>
        <end position="42"/>
    </location>
</feature>
<protein>
    <submittedName>
        <fullName evidence="2">Uncharacterized protein</fullName>
    </submittedName>
</protein>
<name>A0ABS9Z5U8_9HYPH</name>
<evidence type="ECO:0000313" key="2">
    <source>
        <dbReference type="EMBL" id="MCI4682755.1"/>
    </source>
</evidence>
<dbReference type="Proteomes" id="UP001139104">
    <property type="component" value="Unassembled WGS sequence"/>
</dbReference>
<evidence type="ECO:0000313" key="3">
    <source>
        <dbReference type="Proteomes" id="UP001139104"/>
    </source>
</evidence>
<organism evidence="2 3">
    <name type="scientific">Candidatus Rhodoblastus alkanivorans</name>
    <dbReference type="NCBI Taxonomy" id="2954117"/>
    <lineage>
        <taxon>Bacteria</taxon>
        <taxon>Pseudomonadati</taxon>
        <taxon>Pseudomonadota</taxon>
        <taxon>Alphaproteobacteria</taxon>
        <taxon>Hyphomicrobiales</taxon>
        <taxon>Rhodoblastaceae</taxon>
        <taxon>Rhodoblastus</taxon>
    </lineage>
</organism>
<gene>
    <name evidence="2" type="ORF">K2U94_08235</name>
</gene>